<evidence type="ECO:0000259" key="3">
    <source>
        <dbReference type="PROSITE" id="PS50071"/>
    </source>
</evidence>
<reference evidence="4" key="1">
    <citation type="submission" date="2019-10" db="EMBL/GenBank/DDBJ databases">
        <authorList>
            <consortium name="DOE Joint Genome Institute"/>
            <person name="Kuo A."/>
            <person name="Miyauchi S."/>
            <person name="Kiss E."/>
            <person name="Drula E."/>
            <person name="Kohler A."/>
            <person name="Sanchez-Garcia M."/>
            <person name="Andreopoulos B."/>
            <person name="Barry K.W."/>
            <person name="Bonito G."/>
            <person name="Buee M."/>
            <person name="Carver A."/>
            <person name="Chen C."/>
            <person name="Cichocki N."/>
            <person name="Clum A."/>
            <person name="Culley D."/>
            <person name="Crous P.W."/>
            <person name="Fauchery L."/>
            <person name="Girlanda M."/>
            <person name="Hayes R."/>
            <person name="Keri Z."/>
            <person name="LaButti K."/>
            <person name="Lipzen A."/>
            <person name="Lombard V."/>
            <person name="Magnuson J."/>
            <person name="Maillard F."/>
            <person name="Morin E."/>
            <person name="Murat C."/>
            <person name="Nolan M."/>
            <person name="Ohm R."/>
            <person name="Pangilinan J."/>
            <person name="Pereira M."/>
            <person name="Perotto S."/>
            <person name="Peter M."/>
            <person name="Riley R."/>
            <person name="Sitrit Y."/>
            <person name="Stielow B."/>
            <person name="Szollosi G."/>
            <person name="Zifcakova L."/>
            <person name="Stursova M."/>
            <person name="Spatafora J.W."/>
            <person name="Tedersoo L."/>
            <person name="Vaario L.-M."/>
            <person name="Yamada A."/>
            <person name="Yan M."/>
            <person name="Wang P."/>
            <person name="Xu J."/>
            <person name="Bruns T."/>
            <person name="Baldrian P."/>
            <person name="Vilgalys R."/>
            <person name="Henrissat B."/>
            <person name="Grigoriev I.V."/>
            <person name="Hibbett D."/>
            <person name="Nagy L.G."/>
            <person name="Martin F.M."/>
        </authorList>
    </citation>
    <scope>NUCLEOTIDE SEQUENCE</scope>
    <source>
        <strain evidence="4">Prilba</strain>
    </source>
</reference>
<gene>
    <name evidence="4" type="ORF">DFH94DRAFT_723427</name>
</gene>
<dbReference type="PROSITE" id="PS50071">
    <property type="entry name" value="HOMEOBOX_2"/>
    <property type="match status" value="1"/>
</dbReference>
<dbReference type="GO" id="GO:0005634">
    <property type="term" value="C:nucleus"/>
    <property type="evidence" value="ECO:0007669"/>
    <property type="project" value="UniProtKB-SubCell"/>
</dbReference>
<dbReference type="SMART" id="SM00389">
    <property type="entry name" value="HOX"/>
    <property type="match status" value="2"/>
</dbReference>
<feature type="region of interest" description="Disordered" evidence="2">
    <location>
        <begin position="166"/>
        <end position="206"/>
    </location>
</feature>
<reference evidence="4" key="2">
    <citation type="journal article" date="2020" name="Nat. Commun.">
        <title>Large-scale genome sequencing of mycorrhizal fungi provides insights into the early evolution of symbiotic traits.</title>
        <authorList>
            <person name="Miyauchi S."/>
            <person name="Kiss E."/>
            <person name="Kuo A."/>
            <person name="Drula E."/>
            <person name="Kohler A."/>
            <person name="Sanchez-Garcia M."/>
            <person name="Morin E."/>
            <person name="Andreopoulos B."/>
            <person name="Barry K.W."/>
            <person name="Bonito G."/>
            <person name="Buee M."/>
            <person name="Carver A."/>
            <person name="Chen C."/>
            <person name="Cichocki N."/>
            <person name="Clum A."/>
            <person name="Culley D."/>
            <person name="Crous P.W."/>
            <person name="Fauchery L."/>
            <person name="Girlanda M."/>
            <person name="Hayes R.D."/>
            <person name="Keri Z."/>
            <person name="LaButti K."/>
            <person name="Lipzen A."/>
            <person name="Lombard V."/>
            <person name="Magnuson J."/>
            <person name="Maillard F."/>
            <person name="Murat C."/>
            <person name="Nolan M."/>
            <person name="Ohm R.A."/>
            <person name="Pangilinan J."/>
            <person name="Pereira M.F."/>
            <person name="Perotto S."/>
            <person name="Peter M."/>
            <person name="Pfister S."/>
            <person name="Riley R."/>
            <person name="Sitrit Y."/>
            <person name="Stielow J.B."/>
            <person name="Szollosi G."/>
            <person name="Zifcakova L."/>
            <person name="Stursova M."/>
            <person name="Spatafora J.W."/>
            <person name="Tedersoo L."/>
            <person name="Vaario L.M."/>
            <person name="Yamada A."/>
            <person name="Yan M."/>
            <person name="Wang P."/>
            <person name="Xu J."/>
            <person name="Bruns T."/>
            <person name="Baldrian P."/>
            <person name="Vilgalys R."/>
            <person name="Dunand C."/>
            <person name="Henrissat B."/>
            <person name="Grigoriev I.V."/>
            <person name="Hibbett D."/>
            <person name="Nagy L.G."/>
            <person name="Martin F.M."/>
        </authorList>
    </citation>
    <scope>NUCLEOTIDE SEQUENCE</scope>
    <source>
        <strain evidence="4">Prilba</strain>
    </source>
</reference>
<dbReference type="EMBL" id="WHVB01000004">
    <property type="protein sequence ID" value="KAF8483674.1"/>
    <property type="molecule type" value="Genomic_DNA"/>
</dbReference>
<keyword evidence="5" id="KW-1185">Reference proteome</keyword>
<comment type="caution">
    <text evidence="4">The sequence shown here is derived from an EMBL/GenBank/DDBJ whole genome shotgun (WGS) entry which is preliminary data.</text>
</comment>
<dbReference type="SUPFAM" id="SSF46689">
    <property type="entry name" value="Homeodomain-like"/>
    <property type="match status" value="1"/>
</dbReference>
<feature type="domain" description="Homeobox" evidence="3">
    <location>
        <begin position="12"/>
        <end position="71"/>
    </location>
</feature>
<feature type="region of interest" description="Disordered" evidence="2">
    <location>
        <begin position="223"/>
        <end position="326"/>
    </location>
</feature>
<dbReference type="InterPro" id="IPR001356">
    <property type="entry name" value="HD"/>
</dbReference>
<keyword evidence="1" id="KW-0539">Nucleus</keyword>
<evidence type="ECO:0000256" key="1">
    <source>
        <dbReference type="PROSITE-ProRule" id="PRU00108"/>
    </source>
</evidence>
<evidence type="ECO:0000313" key="4">
    <source>
        <dbReference type="EMBL" id="KAF8483674.1"/>
    </source>
</evidence>
<dbReference type="GO" id="GO:0003677">
    <property type="term" value="F:DNA binding"/>
    <property type="evidence" value="ECO:0007669"/>
    <property type="project" value="UniProtKB-UniRule"/>
</dbReference>
<sequence length="372" mass="42042">MSLFGEQCVPARTRLSSQGRTVLMRSFDRCHFPSREQKEALLHEVRKTDPEYSLAKLIHWFSNRRRFYQESKKEQKDGGEDVLSTLLDPTTSLAREMWPSLSADTLHRLHVMLLEQPHPTVQHKELLAKHFGVERKHVDNFLNWRNACLQTEDKDSDVWREDLQRGPHKHLPAPFYDDDTMDVDKLPDSRPYLHTPSSSTSPEPVESMTPFIRAKLHRPSIDTSSFASREHGSSWPASPASLIESNSPSRSPVLHISSNATHSQANSPLTTSPTSHVQLTPVSPSSSSPSTSPNVHTRSGTKQELRNRTQASVAPVGKPPQAAAPRIPRTLSEFEEAYAPTYARIERFLKDVECNKYAHVGLTPEMLKQIKP</sequence>
<proteinExistence type="predicted"/>
<accession>A0A9P5N165</accession>
<protein>
    <recommendedName>
        <fullName evidence="3">Homeobox domain-containing protein</fullName>
    </recommendedName>
</protein>
<dbReference type="InterPro" id="IPR009057">
    <property type="entry name" value="Homeodomain-like_sf"/>
</dbReference>
<comment type="subcellular location">
    <subcellularLocation>
        <location evidence="1">Nucleus</location>
    </subcellularLocation>
</comment>
<name>A0A9P5N165_9AGAM</name>
<dbReference type="CDD" id="cd00086">
    <property type="entry name" value="homeodomain"/>
    <property type="match status" value="1"/>
</dbReference>
<keyword evidence="1" id="KW-0238">DNA-binding</keyword>
<feature type="compositionally biased region" description="Polar residues" evidence="2">
    <location>
        <begin position="243"/>
        <end position="278"/>
    </location>
</feature>
<organism evidence="4 5">
    <name type="scientific">Russula ochroleuca</name>
    <dbReference type="NCBI Taxonomy" id="152965"/>
    <lineage>
        <taxon>Eukaryota</taxon>
        <taxon>Fungi</taxon>
        <taxon>Dikarya</taxon>
        <taxon>Basidiomycota</taxon>
        <taxon>Agaricomycotina</taxon>
        <taxon>Agaricomycetes</taxon>
        <taxon>Russulales</taxon>
        <taxon>Russulaceae</taxon>
        <taxon>Russula</taxon>
    </lineage>
</organism>
<feature type="compositionally biased region" description="Low complexity" evidence="2">
    <location>
        <begin position="280"/>
        <end position="293"/>
    </location>
</feature>
<evidence type="ECO:0000256" key="2">
    <source>
        <dbReference type="SAM" id="MobiDB-lite"/>
    </source>
</evidence>
<feature type="compositionally biased region" description="Low complexity" evidence="2">
    <location>
        <begin position="195"/>
        <end position="206"/>
    </location>
</feature>
<dbReference type="AlphaFoldDB" id="A0A9P5N165"/>
<dbReference type="OrthoDB" id="3215335at2759"/>
<dbReference type="Proteomes" id="UP000759537">
    <property type="component" value="Unassembled WGS sequence"/>
</dbReference>
<evidence type="ECO:0000313" key="5">
    <source>
        <dbReference type="Proteomes" id="UP000759537"/>
    </source>
</evidence>
<keyword evidence="1" id="KW-0371">Homeobox</keyword>
<feature type="DNA-binding region" description="Homeobox" evidence="1">
    <location>
        <begin position="14"/>
        <end position="72"/>
    </location>
</feature>
<dbReference type="Gene3D" id="1.10.10.60">
    <property type="entry name" value="Homeodomain-like"/>
    <property type="match status" value="1"/>
</dbReference>